<dbReference type="STRING" id="188477.A0A433TPB2"/>
<proteinExistence type="predicted"/>
<comment type="caution">
    <text evidence="2">The sequence shown here is derived from an EMBL/GenBank/DDBJ whole genome shotgun (WGS) entry which is preliminary data.</text>
</comment>
<dbReference type="InterPro" id="IPR008984">
    <property type="entry name" value="SMAD_FHA_dom_sf"/>
</dbReference>
<evidence type="ECO:0000313" key="3">
    <source>
        <dbReference type="Proteomes" id="UP000271974"/>
    </source>
</evidence>
<keyword evidence="3" id="KW-1185">Reference proteome</keyword>
<feature type="compositionally biased region" description="Basic and acidic residues" evidence="1">
    <location>
        <begin position="90"/>
        <end position="99"/>
    </location>
</feature>
<accession>A0A433TPB2</accession>
<evidence type="ECO:0000313" key="2">
    <source>
        <dbReference type="EMBL" id="RUS83414.1"/>
    </source>
</evidence>
<feature type="compositionally biased region" description="Low complexity" evidence="1">
    <location>
        <begin position="222"/>
        <end position="233"/>
    </location>
</feature>
<evidence type="ECO:0000256" key="1">
    <source>
        <dbReference type="SAM" id="MobiDB-lite"/>
    </source>
</evidence>
<feature type="region of interest" description="Disordered" evidence="1">
    <location>
        <begin position="43"/>
        <end position="62"/>
    </location>
</feature>
<dbReference type="OrthoDB" id="6160577at2759"/>
<dbReference type="AlphaFoldDB" id="A0A433TPB2"/>
<dbReference type="EMBL" id="RQTK01000244">
    <property type="protein sequence ID" value="RUS83414.1"/>
    <property type="molecule type" value="Genomic_DNA"/>
</dbReference>
<feature type="compositionally biased region" description="Low complexity" evidence="1">
    <location>
        <begin position="79"/>
        <end position="88"/>
    </location>
</feature>
<feature type="region of interest" description="Disordered" evidence="1">
    <location>
        <begin position="74"/>
        <end position="240"/>
    </location>
</feature>
<name>A0A433TPB2_ELYCH</name>
<dbReference type="Proteomes" id="UP000271974">
    <property type="component" value="Unassembled WGS sequence"/>
</dbReference>
<protein>
    <submittedName>
        <fullName evidence="2">Uncharacterized protein</fullName>
    </submittedName>
</protein>
<dbReference type="Gene3D" id="2.60.200.20">
    <property type="match status" value="1"/>
</dbReference>
<feature type="compositionally biased region" description="Basic and acidic residues" evidence="1">
    <location>
        <begin position="107"/>
        <end position="127"/>
    </location>
</feature>
<dbReference type="SUPFAM" id="SSF49879">
    <property type="entry name" value="SMAD/FHA domain"/>
    <property type="match status" value="1"/>
</dbReference>
<sequence length="331" mass="36489">MESGVKLTEPPETDLDYYARPENYTGSNLSTLTKFLVAKDKEGGKVKKLNKKKNKHINEERQLYKRYRHILPADLYDASSSSPSSSSSSEDEKEKELKGVKIQTLVKKHESEGRENDQSCNPKKSDNDNGVTEESRLSTIPLSDLEESESECESRNETESGYGSRVRSQEEQFRKPSYILNPVDAEVITEAWPADGSVTETSRPDESSPTENRSPGEPHGRSSVVSLTGSVSTKAQGSSVGLGSVAKLRGKLLALTGESRRRRLLSAARNETEAYASEGSREVARKNQEPHLMNLNEDPMLSGVVFHFLQGKTTVIGRKDGNPDIALSGLK</sequence>
<feature type="compositionally biased region" description="Basic residues" evidence="1">
    <location>
        <begin position="46"/>
        <end position="55"/>
    </location>
</feature>
<feature type="compositionally biased region" description="Polar residues" evidence="1">
    <location>
        <begin position="128"/>
        <end position="141"/>
    </location>
</feature>
<organism evidence="2 3">
    <name type="scientific">Elysia chlorotica</name>
    <name type="common">Eastern emerald elysia</name>
    <name type="synonym">Sea slug</name>
    <dbReference type="NCBI Taxonomy" id="188477"/>
    <lineage>
        <taxon>Eukaryota</taxon>
        <taxon>Metazoa</taxon>
        <taxon>Spiralia</taxon>
        <taxon>Lophotrochozoa</taxon>
        <taxon>Mollusca</taxon>
        <taxon>Gastropoda</taxon>
        <taxon>Heterobranchia</taxon>
        <taxon>Euthyneura</taxon>
        <taxon>Panpulmonata</taxon>
        <taxon>Sacoglossa</taxon>
        <taxon>Placobranchoidea</taxon>
        <taxon>Plakobranchidae</taxon>
        <taxon>Elysia</taxon>
    </lineage>
</organism>
<gene>
    <name evidence="2" type="ORF">EGW08_008835</name>
</gene>
<reference evidence="2 3" key="1">
    <citation type="submission" date="2019-01" db="EMBL/GenBank/DDBJ databases">
        <title>A draft genome assembly of the solar-powered sea slug Elysia chlorotica.</title>
        <authorList>
            <person name="Cai H."/>
            <person name="Li Q."/>
            <person name="Fang X."/>
            <person name="Li J."/>
            <person name="Curtis N.E."/>
            <person name="Altenburger A."/>
            <person name="Shibata T."/>
            <person name="Feng M."/>
            <person name="Maeda T."/>
            <person name="Schwartz J.A."/>
            <person name="Shigenobu S."/>
            <person name="Lundholm N."/>
            <person name="Nishiyama T."/>
            <person name="Yang H."/>
            <person name="Hasebe M."/>
            <person name="Li S."/>
            <person name="Pierce S.K."/>
            <person name="Wang J."/>
        </authorList>
    </citation>
    <scope>NUCLEOTIDE SEQUENCE [LARGE SCALE GENOMIC DNA]</scope>
    <source>
        <strain evidence="2">EC2010</strain>
        <tissue evidence="2">Whole organism of an adult</tissue>
    </source>
</reference>
<feature type="region of interest" description="Disordered" evidence="1">
    <location>
        <begin position="1"/>
        <end position="20"/>
    </location>
</feature>